<sequence>MNVFLQYAIITGCLLLPALLSVSDAQISMYVPLNMGGLKGHVRFEQQNPSIRNVTITIHLMTSGEDARRARYSWFLHEFPVFFDQKQPCALSELGRTRHDLGRRHGILEIGPPGNMSEVTFYDSEIELEGPNSIWGRALLLRASDSTQGDQRACGNVQDDGNIRTAEATFHIPVAGQVILRQSEPGITTIFTNLFHTGDDYMPAGRYDWRILISDILDADAAKRSEKRCDFLQIVFDPDNKVQQFSEEACNSKDHSRCRLGDMIRKHGEITVAPTNSRYSKKFYVDTNLALNHLDGYRSLYLAIYEKANPFRIMACSKLNIVPSRKVLTYFDSDGVRGTIQMEQRYKMDPTVLKIQLQGLRGRGGAYHVHEFPVNSAALSLGPERCSIANVGDNFNPFAVDRNKSPLPGFGTNDEYQVGDLSGKHGFLMQGSMGDSHEAMYVDFNLPLFGSSSVIGRSIVIHQVDGTRWICSSITYPTETTTAIATFYYPIVGQVVFRQEINNPWAETTVLAELAYADGTQNSTEGHRFDIHVDPPGKDFYNWTKRCESAGGDYNPFEVGVRKQREKVCHPGNAFRCSVGDLSSKSGRLAVTAKKGTIMNKFFYTDINLPLSGPHSILHRSLVVHDDQAPPHRGDRLACTVISPTHPIIAAVRHWSYGAGIPSNVSGTIVFKQESEFDLSEVHIDLVGLEKYASGYHVHELPVPMEKSFPCNDDSVRGHFNPHGLDTGFVPPPGIGSVDQYEVGDLSGKYGTLENKNVEQSSLLDNNLNLYGKNSIIGRSVVVHLKERNQRWACGTILPEIRREDGRELVAIANFDNPKGFVQGFVRLRQLEYKDGSSSETFIEVDLRYPGKYDRNLTRGHDWAIFVNQVGHDAVEPNENVRCIAAGYRWNPYLAIASSDSYKTDCTPSNPLRCEMGDLTGKHGHLVIGQSGRATFVDPNLPLVGNYSVLGRSVVIFGKEGSANKLGCANLKLDIHLIRHVTVRKFPGFTTGQFMNHMRELLNATDWVIQSDRQAEREILSGQCVQMTVHFFGTDAHRWQIEFGNLIGLGSVRKQTPTGLQLIRTFYKPCKTLEEELNEISASQRSLTSLFCVIALPLIAFLRTFCVR</sequence>
<dbReference type="PANTHER" id="PTHR20910">
    <property type="entry name" value="AGAP001623-PA"/>
    <property type="match status" value="1"/>
</dbReference>
<evidence type="ECO:0000313" key="4">
    <source>
        <dbReference type="RefSeq" id="XP_003741208.1"/>
    </source>
</evidence>
<dbReference type="GO" id="GO:0006801">
    <property type="term" value="P:superoxide metabolic process"/>
    <property type="evidence" value="ECO:0007669"/>
    <property type="project" value="InterPro"/>
</dbReference>
<evidence type="ECO:0000313" key="3">
    <source>
        <dbReference type="Proteomes" id="UP000694867"/>
    </source>
</evidence>
<dbReference type="CTD" id="43586"/>
<dbReference type="GO" id="GO:0046872">
    <property type="term" value="F:metal ion binding"/>
    <property type="evidence" value="ECO:0007669"/>
    <property type="project" value="InterPro"/>
</dbReference>
<protein>
    <submittedName>
        <fullName evidence="4">Uncharacterized protein LOC100901910</fullName>
    </submittedName>
</protein>
<dbReference type="PANTHER" id="PTHR20910:SF1">
    <property type="entry name" value="SUPEROXIDE DISMUTASE COPPER_ZINC BINDING DOMAIN-CONTAINING PROTEIN"/>
    <property type="match status" value="1"/>
</dbReference>
<feature type="domain" description="Superoxide dismutase copper/zinc binding" evidence="2">
    <location>
        <begin position="665"/>
        <end position="790"/>
    </location>
</feature>
<dbReference type="AlphaFoldDB" id="A0AAJ6VX06"/>
<dbReference type="RefSeq" id="XP_003741208.1">
    <property type="nucleotide sequence ID" value="XM_003741160.2"/>
</dbReference>
<dbReference type="Gene3D" id="2.60.40.200">
    <property type="entry name" value="Superoxide dismutase, copper/zinc binding domain"/>
    <property type="match status" value="6"/>
</dbReference>
<gene>
    <name evidence="4" type="primary">LOC100901910</name>
</gene>
<dbReference type="KEGG" id="goe:100901910"/>
<dbReference type="InterPro" id="IPR001424">
    <property type="entry name" value="SOD_Cu_Zn_dom"/>
</dbReference>
<feature type="chain" id="PRO_5042503669" evidence="1">
    <location>
        <begin position="26"/>
        <end position="1108"/>
    </location>
</feature>
<dbReference type="Pfam" id="PF00080">
    <property type="entry name" value="Sod_Cu"/>
    <property type="match status" value="3"/>
</dbReference>
<dbReference type="GeneID" id="100901910"/>
<name>A0AAJ6VX06_9ACAR</name>
<feature type="signal peptide" evidence="1">
    <location>
        <begin position="1"/>
        <end position="25"/>
    </location>
</feature>
<keyword evidence="1" id="KW-0732">Signal</keyword>
<proteinExistence type="predicted"/>
<reference evidence="4" key="1">
    <citation type="submission" date="2025-08" db="UniProtKB">
        <authorList>
            <consortium name="RefSeq"/>
        </authorList>
    </citation>
    <scope>IDENTIFICATION</scope>
</reference>
<dbReference type="Proteomes" id="UP000694867">
    <property type="component" value="Unplaced"/>
</dbReference>
<accession>A0AAJ6VX06</accession>
<organism evidence="3 4">
    <name type="scientific">Galendromus occidentalis</name>
    <name type="common">western predatory mite</name>
    <dbReference type="NCBI Taxonomy" id="34638"/>
    <lineage>
        <taxon>Eukaryota</taxon>
        <taxon>Metazoa</taxon>
        <taxon>Ecdysozoa</taxon>
        <taxon>Arthropoda</taxon>
        <taxon>Chelicerata</taxon>
        <taxon>Arachnida</taxon>
        <taxon>Acari</taxon>
        <taxon>Parasitiformes</taxon>
        <taxon>Mesostigmata</taxon>
        <taxon>Gamasina</taxon>
        <taxon>Phytoseioidea</taxon>
        <taxon>Phytoseiidae</taxon>
        <taxon>Typhlodrominae</taxon>
        <taxon>Galendromus</taxon>
    </lineage>
</organism>
<dbReference type="InterPro" id="IPR053257">
    <property type="entry name" value="Cu-only_SOD"/>
</dbReference>
<dbReference type="SUPFAM" id="SSF49329">
    <property type="entry name" value="Cu,Zn superoxide dismutase-like"/>
    <property type="match status" value="5"/>
</dbReference>
<evidence type="ECO:0000256" key="1">
    <source>
        <dbReference type="SAM" id="SignalP"/>
    </source>
</evidence>
<dbReference type="InterPro" id="IPR036423">
    <property type="entry name" value="SOD-like_Cu/Zn_dom_sf"/>
</dbReference>
<feature type="domain" description="Superoxide dismutase copper/zinc binding" evidence="2">
    <location>
        <begin position="493"/>
        <end position="642"/>
    </location>
</feature>
<feature type="domain" description="Superoxide dismutase copper/zinc binding" evidence="2">
    <location>
        <begin position="336"/>
        <end position="463"/>
    </location>
</feature>
<evidence type="ECO:0000259" key="2">
    <source>
        <dbReference type="Pfam" id="PF00080"/>
    </source>
</evidence>
<keyword evidence="3" id="KW-1185">Reference proteome</keyword>